<dbReference type="PANTHER" id="PTHR42747:SF3">
    <property type="entry name" value="NITRONATE MONOOXYGENASE-RELATED"/>
    <property type="match status" value="1"/>
</dbReference>
<dbReference type="EMBL" id="FTPL01000003">
    <property type="protein sequence ID" value="SIT88556.1"/>
    <property type="molecule type" value="Genomic_DNA"/>
</dbReference>
<comment type="catalytic activity">
    <reaction evidence="12">
        <text>3 propionate 3-nitronate + 3 O2 + H2O = 3 3-oxopropanoate + 2 nitrate + nitrite + H2O2 + 3 H(+)</text>
        <dbReference type="Rhea" id="RHEA:57332"/>
        <dbReference type="ChEBI" id="CHEBI:15377"/>
        <dbReference type="ChEBI" id="CHEBI:15378"/>
        <dbReference type="ChEBI" id="CHEBI:15379"/>
        <dbReference type="ChEBI" id="CHEBI:16240"/>
        <dbReference type="ChEBI" id="CHEBI:16301"/>
        <dbReference type="ChEBI" id="CHEBI:17632"/>
        <dbReference type="ChEBI" id="CHEBI:33190"/>
        <dbReference type="ChEBI" id="CHEBI:136067"/>
    </reaction>
</comment>
<dbReference type="Pfam" id="PF03060">
    <property type="entry name" value="NMO"/>
    <property type="match status" value="1"/>
</dbReference>
<reference evidence="14" key="1">
    <citation type="submission" date="2017-01" db="EMBL/GenBank/DDBJ databases">
        <authorList>
            <person name="Varghese N."/>
            <person name="Submissions S."/>
        </authorList>
    </citation>
    <scope>NUCLEOTIDE SEQUENCE [LARGE SCALE GENOMIC DNA]</scope>
    <source>
        <strain evidence="14">MNA4</strain>
    </source>
</reference>
<dbReference type="AlphaFoldDB" id="A0A1U7PRM4"/>
<evidence type="ECO:0000256" key="6">
    <source>
        <dbReference type="ARBA" id="ARBA00022630"/>
    </source>
</evidence>
<evidence type="ECO:0000256" key="11">
    <source>
        <dbReference type="ARBA" id="ARBA00031155"/>
    </source>
</evidence>
<dbReference type="PROSITE" id="PS51257">
    <property type="entry name" value="PROKAR_LIPOPROTEIN"/>
    <property type="match status" value="1"/>
</dbReference>
<evidence type="ECO:0000313" key="14">
    <source>
        <dbReference type="Proteomes" id="UP000187550"/>
    </source>
</evidence>
<dbReference type="OrthoDB" id="9778912at2"/>
<evidence type="ECO:0000256" key="3">
    <source>
        <dbReference type="ARBA" id="ARBA00009881"/>
    </source>
</evidence>
<dbReference type="PANTHER" id="PTHR42747">
    <property type="entry name" value="NITRONATE MONOOXYGENASE-RELATED"/>
    <property type="match status" value="1"/>
</dbReference>
<evidence type="ECO:0000256" key="7">
    <source>
        <dbReference type="ARBA" id="ARBA00022643"/>
    </source>
</evidence>
<dbReference type="InterPro" id="IPR013785">
    <property type="entry name" value="Aldolase_TIM"/>
</dbReference>
<evidence type="ECO:0000256" key="9">
    <source>
        <dbReference type="ARBA" id="ARBA00023002"/>
    </source>
</evidence>
<dbReference type="Gene3D" id="3.20.20.70">
    <property type="entry name" value="Aldolase class I"/>
    <property type="match status" value="1"/>
</dbReference>
<evidence type="ECO:0000256" key="5">
    <source>
        <dbReference type="ARBA" id="ARBA00022575"/>
    </source>
</evidence>
<evidence type="ECO:0000256" key="12">
    <source>
        <dbReference type="ARBA" id="ARBA00049401"/>
    </source>
</evidence>
<dbReference type="GO" id="GO:0018580">
    <property type="term" value="F:nitronate monooxygenase activity"/>
    <property type="evidence" value="ECO:0007669"/>
    <property type="project" value="InterPro"/>
</dbReference>
<comment type="cofactor">
    <cofactor evidence="1">
        <name>FMN</name>
        <dbReference type="ChEBI" id="CHEBI:58210"/>
    </cofactor>
</comment>
<dbReference type="CDD" id="cd04730">
    <property type="entry name" value="NPD_like"/>
    <property type="match status" value="1"/>
</dbReference>
<organism evidence="13 14">
    <name type="scientific">Edaphobacillus lindanitolerans</name>
    <dbReference type="NCBI Taxonomy" id="550447"/>
    <lineage>
        <taxon>Bacteria</taxon>
        <taxon>Bacillati</taxon>
        <taxon>Bacillota</taxon>
        <taxon>Bacilli</taxon>
        <taxon>Bacillales</taxon>
        <taxon>Bacillaceae</taxon>
        <taxon>Edaphobacillus</taxon>
    </lineage>
</organism>
<accession>A0A1U7PRM4</accession>
<keyword evidence="8" id="KW-0547">Nucleotide-binding</keyword>
<evidence type="ECO:0000256" key="2">
    <source>
        <dbReference type="ARBA" id="ARBA00003535"/>
    </source>
</evidence>
<keyword evidence="10 13" id="KW-0503">Monooxygenase</keyword>
<comment type="similarity">
    <text evidence="3">Belongs to the nitronate monooxygenase family. NMO class I subfamily.</text>
</comment>
<dbReference type="RefSeq" id="WP_076759009.1">
    <property type="nucleotide sequence ID" value="NZ_FTPL01000003.1"/>
</dbReference>
<evidence type="ECO:0000256" key="10">
    <source>
        <dbReference type="ARBA" id="ARBA00023033"/>
    </source>
</evidence>
<proteinExistence type="inferred from homology"/>
<dbReference type="STRING" id="550447.SAMN05428946_2292"/>
<dbReference type="FunFam" id="3.20.20.70:FF:000154">
    <property type="entry name" value="Probable nitronate monooxygenase"/>
    <property type="match status" value="1"/>
</dbReference>
<dbReference type="InterPro" id="IPR004136">
    <property type="entry name" value="NMO"/>
</dbReference>
<evidence type="ECO:0000256" key="1">
    <source>
        <dbReference type="ARBA" id="ARBA00001917"/>
    </source>
</evidence>
<sequence length="341" mass="35394">MTIWWKRFNLKYPMIQAPMAGSTPPAFVAASCEAGILGSLGAGYMTADKTRAAVQEIKKRTDRPFSVNLFVPENPVRDGAEIGAAHEALAPYRRELGLADELPALSASEFDGQVRVLIEEKVPVVSFTFGLPGEGTVQGLKSAGAFLIGTATTPEEADAAARAGMDAVVLQGKEAGGHRGSFLGEDRFMKLADLLAETGVSIPVIAAGGIHDAETAGGALAAGASAVQVGTALLVSEESGAHPLHKQAILDSGEGDTVLTRAFSGKNARGVSNRFIREMAVAPIAPYPVQNDLTKPIRAEAGKRGDSGLLSLWAGENGWRNEGGPLAEIVRRLAAGLGSGD</sequence>
<protein>
    <recommendedName>
        <fullName evidence="4">Probable nitronate monooxygenase</fullName>
    </recommendedName>
    <alternativeName>
        <fullName evidence="11">Propionate 3-nitronate monooxygenase</fullName>
    </alternativeName>
</protein>
<keyword evidence="6" id="KW-0285">Flavoprotein</keyword>
<dbReference type="Proteomes" id="UP000187550">
    <property type="component" value="Unassembled WGS sequence"/>
</dbReference>
<keyword evidence="7" id="KW-0288">FMN</keyword>
<evidence type="ECO:0000313" key="13">
    <source>
        <dbReference type="EMBL" id="SIT88556.1"/>
    </source>
</evidence>
<dbReference type="GO" id="GO:0000166">
    <property type="term" value="F:nucleotide binding"/>
    <property type="evidence" value="ECO:0007669"/>
    <property type="project" value="UniProtKB-KW"/>
</dbReference>
<gene>
    <name evidence="13" type="ORF">SAMN05428946_2292</name>
</gene>
<keyword evidence="5" id="KW-0216">Detoxification</keyword>
<comment type="function">
    <text evidence="2">Nitronate monooxygenase that uses molecular oxygen to catalyze the oxidative denitrification of alkyl nitronates. Acts on propionate 3-nitronate (P3N), the presumed physiological substrate. Probably functions in the detoxification of P3N, a metabolic poison produced by plants and fungi as a defense mechanism.</text>
</comment>
<evidence type="ECO:0000256" key="4">
    <source>
        <dbReference type="ARBA" id="ARBA00013457"/>
    </source>
</evidence>
<dbReference type="GO" id="GO:0009636">
    <property type="term" value="P:response to toxic substance"/>
    <property type="evidence" value="ECO:0007669"/>
    <property type="project" value="UniProtKB-KW"/>
</dbReference>
<dbReference type="SUPFAM" id="SSF51412">
    <property type="entry name" value="Inosine monophosphate dehydrogenase (IMPDH)"/>
    <property type="match status" value="1"/>
</dbReference>
<keyword evidence="9" id="KW-0560">Oxidoreductase</keyword>
<keyword evidence="14" id="KW-1185">Reference proteome</keyword>
<evidence type="ECO:0000256" key="8">
    <source>
        <dbReference type="ARBA" id="ARBA00022741"/>
    </source>
</evidence>
<name>A0A1U7PRM4_9BACI</name>